<evidence type="ECO:0000313" key="2">
    <source>
        <dbReference type="EMBL" id="MDQ0472809.1"/>
    </source>
</evidence>
<dbReference type="EMBL" id="JAUSVX010000013">
    <property type="protein sequence ID" value="MDQ0472809.1"/>
    <property type="molecule type" value="Genomic_DNA"/>
</dbReference>
<sequence>METSLLAAVHAAANPETAPAAPPAPAMASAQAIEAARAEGHKAGLAAGASAERARGKAILGSDAAKSRRELAEHLAFETELSVEAAAAILVKAPEEAKGARLDGRVPNPNIAPDAAPAADKNNDPAERLMGALDRVAGKAA</sequence>
<name>A0ABU0JEU9_9HYPH</name>
<comment type="caution">
    <text evidence="2">The sequence shown here is derived from an EMBL/GenBank/DDBJ whole genome shotgun (WGS) entry which is preliminary data.</text>
</comment>
<feature type="region of interest" description="Disordered" evidence="1">
    <location>
        <begin position="97"/>
        <end position="127"/>
    </location>
</feature>
<dbReference type="Proteomes" id="UP001242480">
    <property type="component" value="Unassembled WGS sequence"/>
</dbReference>
<keyword evidence="3" id="KW-1185">Reference proteome</keyword>
<evidence type="ECO:0000256" key="1">
    <source>
        <dbReference type="SAM" id="MobiDB-lite"/>
    </source>
</evidence>
<protein>
    <submittedName>
        <fullName evidence="2">Uncharacterized protein</fullName>
    </submittedName>
</protein>
<feature type="region of interest" description="Disordered" evidence="1">
    <location>
        <begin position="13"/>
        <end position="56"/>
    </location>
</feature>
<gene>
    <name evidence="2" type="ORF">QO011_005839</name>
</gene>
<reference evidence="2 3" key="1">
    <citation type="submission" date="2023-07" db="EMBL/GenBank/DDBJ databases">
        <title>Genomic Encyclopedia of Type Strains, Phase IV (KMG-IV): sequencing the most valuable type-strain genomes for metagenomic binning, comparative biology and taxonomic classification.</title>
        <authorList>
            <person name="Goeker M."/>
        </authorList>
    </citation>
    <scope>NUCLEOTIDE SEQUENCE [LARGE SCALE GENOMIC DNA]</scope>
    <source>
        <strain evidence="2 3">DSM 19619</strain>
    </source>
</reference>
<proteinExistence type="predicted"/>
<feature type="compositionally biased region" description="Low complexity" evidence="1">
    <location>
        <begin position="107"/>
        <end position="120"/>
    </location>
</feature>
<feature type="compositionally biased region" description="Low complexity" evidence="1">
    <location>
        <begin position="26"/>
        <end position="35"/>
    </location>
</feature>
<organism evidence="2 3">
    <name type="scientific">Labrys wisconsinensis</name>
    <dbReference type="NCBI Taxonomy" id="425677"/>
    <lineage>
        <taxon>Bacteria</taxon>
        <taxon>Pseudomonadati</taxon>
        <taxon>Pseudomonadota</taxon>
        <taxon>Alphaproteobacteria</taxon>
        <taxon>Hyphomicrobiales</taxon>
        <taxon>Xanthobacteraceae</taxon>
        <taxon>Labrys</taxon>
    </lineage>
</organism>
<dbReference type="RefSeq" id="WP_307280157.1">
    <property type="nucleotide sequence ID" value="NZ_JAUSVX010000013.1"/>
</dbReference>
<accession>A0ABU0JEU9</accession>
<evidence type="ECO:0000313" key="3">
    <source>
        <dbReference type="Proteomes" id="UP001242480"/>
    </source>
</evidence>